<accession>A0ABP1N9L2</accession>
<dbReference type="Proteomes" id="UP001642520">
    <property type="component" value="Unassembled WGS sequence"/>
</dbReference>
<organism evidence="3 4">
    <name type="scientific">Xylocopa violacea</name>
    <name type="common">Violet carpenter bee</name>
    <name type="synonym">Apis violacea</name>
    <dbReference type="NCBI Taxonomy" id="135666"/>
    <lineage>
        <taxon>Eukaryota</taxon>
        <taxon>Metazoa</taxon>
        <taxon>Ecdysozoa</taxon>
        <taxon>Arthropoda</taxon>
        <taxon>Hexapoda</taxon>
        <taxon>Insecta</taxon>
        <taxon>Pterygota</taxon>
        <taxon>Neoptera</taxon>
        <taxon>Endopterygota</taxon>
        <taxon>Hymenoptera</taxon>
        <taxon>Apocrita</taxon>
        <taxon>Aculeata</taxon>
        <taxon>Apoidea</taxon>
        <taxon>Anthophila</taxon>
        <taxon>Apidae</taxon>
        <taxon>Xylocopa</taxon>
        <taxon>Xylocopa</taxon>
    </lineage>
</organism>
<reference evidence="3 4" key="1">
    <citation type="submission" date="2024-08" db="EMBL/GenBank/DDBJ databases">
        <authorList>
            <person name="Will J Nash"/>
            <person name="Angela Man"/>
            <person name="Seanna McTaggart"/>
            <person name="Kendall Baker"/>
            <person name="Tom Barker"/>
            <person name="Leah Catchpole"/>
            <person name="Alex Durrant"/>
            <person name="Karim Gharbi"/>
            <person name="Naomi Irish"/>
            <person name="Gemy Kaithakottil"/>
            <person name="Debby Ku"/>
            <person name="Aaliyah Providence"/>
            <person name="Felix Shaw"/>
            <person name="David Swarbreck"/>
            <person name="Chris Watkins"/>
            <person name="Ann M. McCartney"/>
            <person name="Giulio Formenti"/>
            <person name="Alice Mouton"/>
            <person name="Noel Vella"/>
            <person name="Bjorn M von Reumont"/>
            <person name="Adriana Vella"/>
            <person name="Wilfried Haerty"/>
        </authorList>
    </citation>
    <scope>NUCLEOTIDE SEQUENCE [LARGE SCALE GENOMIC DNA]</scope>
</reference>
<dbReference type="Pfam" id="PF16009">
    <property type="entry name" value="DUF4779"/>
    <property type="match status" value="1"/>
</dbReference>
<feature type="signal peptide" evidence="2">
    <location>
        <begin position="1"/>
        <end position="21"/>
    </location>
</feature>
<keyword evidence="4" id="KW-1185">Reference proteome</keyword>
<evidence type="ECO:0000313" key="4">
    <source>
        <dbReference type="Proteomes" id="UP001642520"/>
    </source>
</evidence>
<feature type="region of interest" description="Disordered" evidence="1">
    <location>
        <begin position="46"/>
        <end position="168"/>
    </location>
</feature>
<proteinExistence type="predicted"/>
<feature type="compositionally biased region" description="Basic residues" evidence="1">
    <location>
        <begin position="113"/>
        <end position="125"/>
    </location>
</feature>
<dbReference type="InterPro" id="IPR031959">
    <property type="entry name" value="DUF4779"/>
</dbReference>
<evidence type="ECO:0000256" key="2">
    <source>
        <dbReference type="SAM" id="SignalP"/>
    </source>
</evidence>
<feature type="compositionally biased region" description="Basic and acidic residues" evidence="1">
    <location>
        <begin position="71"/>
        <end position="85"/>
    </location>
</feature>
<sequence>MSLFIWYTVFLLFNLLEFSTPDLINLESNEQSGSLSDAVQKNVDEEHATFDEKKTSKEDNSVHNRGQLAFNERKRDEKRYDEKNTVRKGHDKGSHSLGETDVVDHERNSFERHGRRYYKKGHHRTGFNNNYHKDESGNNSSFYEDSDDEGGHKSSGNSGGYYGLKSQDSFRDGSRDAFFTERDRAEKGMYDNRQNVNNDYDRIGGYRNDRYKDNRENYLRNEARRYFDKNGKRVYHNKERYHPVVYRNNDYVPSIGYSRYYLDILPRDYYRRERYIIPYSKSYRGHYDRDYRDDFRDNEYLNKYRNGF</sequence>
<gene>
    <name evidence="3" type="ORF">XYLVIOL_LOCUS2471</name>
</gene>
<evidence type="ECO:0000256" key="1">
    <source>
        <dbReference type="SAM" id="MobiDB-lite"/>
    </source>
</evidence>
<keyword evidence="2" id="KW-0732">Signal</keyword>
<evidence type="ECO:0000313" key="3">
    <source>
        <dbReference type="EMBL" id="CAL7936966.1"/>
    </source>
</evidence>
<feature type="compositionally biased region" description="Basic and acidic residues" evidence="1">
    <location>
        <begin position="102"/>
        <end position="112"/>
    </location>
</feature>
<feature type="compositionally biased region" description="Basic and acidic residues" evidence="1">
    <location>
        <begin position="46"/>
        <end position="62"/>
    </location>
</feature>
<feature type="chain" id="PRO_5046064947" evidence="2">
    <location>
        <begin position="22"/>
        <end position="308"/>
    </location>
</feature>
<comment type="caution">
    <text evidence="3">The sequence shown here is derived from an EMBL/GenBank/DDBJ whole genome shotgun (WGS) entry which is preliminary data.</text>
</comment>
<dbReference type="EMBL" id="CAXAJV020001287">
    <property type="protein sequence ID" value="CAL7936966.1"/>
    <property type="molecule type" value="Genomic_DNA"/>
</dbReference>
<protein>
    <submittedName>
        <fullName evidence="3">Uncharacterized protein</fullName>
    </submittedName>
</protein>
<name>A0ABP1N9L2_XYLVO</name>